<evidence type="ECO:0000256" key="1">
    <source>
        <dbReference type="ARBA" id="ARBA00022801"/>
    </source>
</evidence>
<evidence type="ECO:0000313" key="3">
    <source>
        <dbReference type="EMBL" id="MDH6182213.1"/>
    </source>
</evidence>
<proteinExistence type="predicted"/>
<organism evidence="3 4">
    <name type="scientific">Antiquaquibacter oligotrophicus</name>
    <dbReference type="NCBI Taxonomy" id="2880260"/>
    <lineage>
        <taxon>Bacteria</taxon>
        <taxon>Bacillati</taxon>
        <taxon>Actinomycetota</taxon>
        <taxon>Actinomycetes</taxon>
        <taxon>Micrococcales</taxon>
        <taxon>Microbacteriaceae</taxon>
        <taxon>Antiquaquibacter</taxon>
    </lineage>
</organism>
<keyword evidence="4" id="KW-1185">Reference proteome</keyword>
<protein>
    <submittedName>
        <fullName evidence="3">Acetyl esterase/lipase</fullName>
    </submittedName>
</protein>
<dbReference type="PANTHER" id="PTHR48081:SF6">
    <property type="entry name" value="PEPTIDASE S9 PROLYL OLIGOPEPTIDASE CATALYTIC DOMAIN-CONTAINING PROTEIN"/>
    <property type="match status" value="1"/>
</dbReference>
<sequence length="207" mass="22642">MSGSILVFPGGSYAHHANHEGEPVAEWLRGLGWDARVVKYPVGTRHPGPLLAAQRELAVERAAGHEVVGVLGFSAGGHLAAHAAVSTPRPDFAVLGYPVIAMDQRTHRGSRDNLLGPRPSWWRKRALSIDRLVTAETPPMFIWSTGADAAVPPREHSYRLAASLARHGVPHDLHVFAEGRHGLGFAEGYPAEAWRPLCERWLQQFQP</sequence>
<dbReference type="Proteomes" id="UP001160142">
    <property type="component" value="Unassembled WGS sequence"/>
</dbReference>
<dbReference type="RefSeq" id="WP_322134498.1">
    <property type="nucleotide sequence ID" value="NZ_CP085036.1"/>
</dbReference>
<dbReference type="PANTHER" id="PTHR48081">
    <property type="entry name" value="AB HYDROLASE SUPERFAMILY PROTEIN C4A8.06C"/>
    <property type="match status" value="1"/>
</dbReference>
<comment type="caution">
    <text evidence="3">The sequence shown here is derived from an EMBL/GenBank/DDBJ whole genome shotgun (WGS) entry which is preliminary data.</text>
</comment>
<feature type="domain" description="Peptidase S9 prolyl oligopeptidase catalytic" evidence="2">
    <location>
        <begin position="50"/>
        <end position="185"/>
    </location>
</feature>
<dbReference type="Pfam" id="PF00326">
    <property type="entry name" value="Peptidase_S9"/>
    <property type="match status" value="1"/>
</dbReference>
<dbReference type="EMBL" id="JARXVQ010000001">
    <property type="protein sequence ID" value="MDH6182213.1"/>
    <property type="molecule type" value="Genomic_DNA"/>
</dbReference>
<evidence type="ECO:0000313" key="4">
    <source>
        <dbReference type="Proteomes" id="UP001160142"/>
    </source>
</evidence>
<evidence type="ECO:0000259" key="2">
    <source>
        <dbReference type="Pfam" id="PF00326"/>
    </source>
</evidence>
<dbReference type="InterPro" id="IPR050300">
    <property type="entry name" value="GDXG_lipolytic_enzyme"/>
</dbReference>
<reference evidence="3 4" key="1">
    <citation type="submission" date="2023-04" db="EMBL/GenBank/DDBJ databases">
        <title>Genome Encyclopedia of Bacteria and Archaea VI: Functional Genomics of Type Strains.</title>
        <authorList>
            <person name="Whitman W."/>
        </authorList>
    </citation>
    <scope>NUCLEOTIDE SEQUENCE [LARGE SCALE GENOMIC DNA]</scope>
    <source>
        <strain evidence="3 4">SG_E_30_P1</strain>
    </source>
</reference>
<dbReference type="Gene3D" id="3.40.50.1820">
    <property type="entry name" value="alpha/beta hydrolase"/>
    <property type="match status" value="1"/>
</dbReference>
<name>A0ABT6KRV1_9MICO</name>
<gene>
    <name evidence="3" type="ORF">M2152_002395</name>
</gene>
<dbReference type="SUPFAM" id="SSF53474">
    <property type="entry name" value="alpha/beta-Hydrolases"/>
    <property type="match status" value="1"/>
</dbReference>
<dbReference type="InterPro" id="IPR001375">
    <property type="entry name" value="Peptidase_S9_cat"/>
</dbReference>
<dbReference type="InterPro" id="IPR029058">
    <property type="entry name" value="AB_hydrolase_fold"/>
</dbReference>
<keyword evidence="1" id="KW-0378">Hydrolase</keyword>
<accession>A0ABT6KRV1</accession>